<dbReference type="AlphaFoldDB" id="A0A099JNY8"/>
<protein>
    <submittedName>
        <fullName evidence="1">Uncharacterized protein</fullName>
    </submittedName>
</protein>
<dbReference type="Proteomes" id="UP000029864">
    <property type="component" value="Unassembled WGS sequence"/>
</dbReference>
<dbReference type="EMBL" id="JPXF01000018">
    <property type="protein sequence ID" value="KGJ79128.1"/>
    <property type="molecule type" value="Genomic_DNA"/>
</dbReference>
<reference evidence="1 3" key="1">
    <citation type="submission" date="2014-08" db="EMBL/GenBank/DDBJ databases">
        <authorList>
            <person name="Sisinthy S."/>
        </authorList>
    </citation>
    <scope>NUCLEOTIDE SEQUENCE [LARGE SCALE GENOMIC DNA]</scope>
    <source>
        <strain evidence="1 3">RuG17</strain>
    </source>
</reference>
<comment type="caution">
    <text evidence="1">The sequence shown here is derived from an EMBL/GenBank/DDBJ whole genome shotgun (WGS) entry which is preliminary data.</text>
</comment>
<accession>A0A099JNY8</accession>
<dbReference type="RefSeq" id="WP_035835855.1">
    <property type="nucleotide sequence ID" value="NZ_JACHBQ010000001.1"/>
</dbReference>
<reference evidence="2 4" key="2">
    <citation type="submission" date="2020-08" db="EMBL/GenBank/DDBJ databases">
        <title>Sequencing the genomes of 1000 actinobacteria strains.</title>
        <authorList>
            <person name="Klenk H.-P."/>
        </authorList>
    </citation>
    <scope>NUCLEOTIDE SEQUENCE [LARGE SCALE GENOMIC DNA]</scope>
    <source>
        <strain evidence="2 4">DSM 21065</strain>
    </source>
</reference>
<keyword evidence="3" id="KW-1185">Reference proteome</keyword>
<evidence type="ECO:0000313" key="4">
    <source>
        <dbReference type="Proteomes" id="UP000561726"/>
    </source>
</evidence>
<sequence length="159" mass="17940">MKKSRIHIDEILRSFFALQGAGQTPAARRRTLLVEQALRDCLEIEGHRVLVTRDLVVLAAEREFDPVGAVARTMHADDLIYVLPTFLEPPWLQGTDLMRRSQLTLVSHLTAQLLRDGTVNYDEVTCPVHEIRARIDRALGALRKPPRGSAARPDRRESA</sequence>
<name>A0A099JNY8_9MICO</name>
<evidence type="ECO:0000313" key="2">
    <source>
        <dbReference type="EMBL" id="MBB5643253.1"/>
    </source>
</evidence>
<dbReference type="eggNOG" id="ENOG502ZP53">
    <property type="taxonomic scope" value="Bacteria"/>
</dbReference>
<dbReference type="OrthoDB" id="3746081at2"/>
<dbReference type="EMBL" id="JACHBQ010000001">
    <property type="protein sequence ID" value="MBB5643253.1"/>
    <property type="molecule type" value="Genomic_DNA"/>
</dbReference>
<gene>
    <name evidence="2" type="ORF">BJ997_003801</name>
    <name evidence="1" type="ORF">GY21_06260</name>
</gene>
<evidence type="ECO:0000313" key="3">
    <source>
        <dbReference type="Proteomes" id="UP000029864"/>
    </source>
</evidence>
<evidence type="ECO:0000313" key="1">
    <source>
        <dbReference type="EMBL" id="KGJ79128.1"/>
    </source>
</evidence>
<organism evidence="1 3">
    <name type="scientific">Cryobacterium roopkundense</name>
    <dbReference type="NCBI Taxonomy" id="1001240"/>
    <lineage>
        <taxon>Bacteria</taxon>
        <taxon>Bacillati</taxon>
        <taxon>Actinomycetota</taxon>
        <taxon>Actinomycetes</taxon>
        <taxon>Micrococcales</taxon>
        <taxon>Microbacteriaceae</taxon>
        <taxon>Cryobacterium</taxon>
    </lineage>
</organism>
<dbReference type="Proteomes" id="UP000561726">
    <property type="component" value="Unassembled WGS sequence"/>
</dbReference>
<proteinExistence type="predicted"/>
<dbReference type="STRING" id="1001240.GY21_06260"/>